<proteinExistence type="predicted"/>
<feature type="transmembrane region" description="Helical" evidence="1">
    <location>
        <begin position="12"/>
        <end position="35"/>
    </location>
</feature>
<dbReference type="Proteomes" id="UP001076655">
    <property type="component" value="Unassembled WGS sequence"/>
</dbReference>
<dbReference type="Pfam" id="PF03929">
    <property type="entry name" value="PepSY_TM"/>
    <property type="match status" value="1"/>
</dbReference>
<feature type="transmembrane region" description="Helical" evidence="1">
    <location>
        <begin position="129"/>
        <end position="148"/>
    </location>
</feature>
<gene>
    <name evidence="2" type="ORF">N0392_14700</name>
</gene>
<protein>
    <submittedName>
        <fullName evidence="2">PepSY-associated TM helix domain-containing protein</fullName>
    </submittedName>
</protein>
<reference evidence="2" key="1">
    <citation type="submission" date="2022-08" db="EMBL/GenBank/DDBJ databases">
        <authorList>
            <person name="Dale J.L."/>
        </authorList>
    </citation>
    <scope>NUCLEOTIDE SEQUENCE</scope>
    <source>
        <strain evidence="2">2022EL-00758</strain>
    </source>
</reference>
<evidence type="ECO:0000313" key="3">
    <source>
        <dbReference type="Proteomes" id="UP001076655"/>
    </source>
</evidence>
<comment type="caution">
    <text evidence="2">The sequence shown here is derived from an EMBL/GenBank/DDBJ whole genome shotgun (WGS) entry which is preliminary data.</text>
</comment>
<evidence type="ECO:0000256" key="1">
    <source>
        <dbReference type="SAM" id="Phobius"/>
    </source>
</evidence>
<dbReference type="InterPro" id="IPR005625">
    <property type="entry name" value="PepSY-ass_TM"/>
</dbReference>
<feature type="transmembrane region" description="Helical" evidence="1">
    <location>
        <begin position="369"/>
        <end position="389"/>
    </location>
</feature>
<accession>A0A9Q4CQ54</accession>
<keyword evidence="1" id="KW-0812">Transmembrane</keyword>
<name>A0A9Q4CQ54_MORMO</name>
<dbReference type="PANTHER" id="PTHR34219">
    <property type="entry name" value="IRON-REGULATED INNER MEMBRANE PROTEIN-RELATED"/>
    <property type="match status" value="1"/>
</dbReference>
<keyword evidence="1" id="KW-0472">Membrane</keyword>
<sequence length="478" mass="51881">MRPGLKASFAQLHRSAGSVFGVVLFIILFSGTWSLGGDSLRLWWQHLPAGEPLPLSVLTEQGMAQLSGENGVHIVLPSDRYPVISVCRHPGDCPVLLSAVTGQPVSAAAPTDIPVTLHKNLFLGFPGRMLVSLTGVVLTVLLITGLVIHHRKIRLLLRLRWRQGIRRFAFDLHNLTGLWCYPWLVLFALTGALSGLGAFGTMMLADRVSPLAPQQIMQQLMGSFREPDTAGEPVFSSVTELLAQLPARYPGFIPQMVSLQNPGRDDRVVTVSGVREGQPGSAYFEQLRWQGTPLRLTGIRDSAEQGIWTRAFIAVQPLHYGQYTWLAGAAPWLSALHFLAGFAACLLTLSGLSLRALNAPDSLSSRLTIGLCGGPVLACTVLLLSAWFSPLSAPAVFPAVWLITVFFTLLYPSLSRALLLICLFCAAGFVFAALVHLFSCAGAQWYTDAALLLTAAGCLLCAVVLWRKNRCRSELCMN</sequence>
<feature type="transmembrane region" description="Helical" evidence="1">
    <location>
        <begin position="445"/>
        <end position="466"/>
    </location>
</feature>
<feature type="transmembrane region" description="Helical" evidence="1">
    <location>
        <begin position="395"/>
        <end position="411"/>
    </location>
</feature>
<dbReference type="PANTHER" id="PTHR34219:SF3">
    <property type="entry name" value="BLL7967 PROTEIN"/>
    <property type="match status" value="1"/>
</dbReference>
<evidence type="ECO:0000313" key="2">
    <source>
        <dbReference type="EMBL" id="MCY0790930.1"/>
    </source>
</evidence>
<feature type="transmembrane region" description="Helical" evidence="1">
    <location>
        <begin position="335"/>
        <end position="357"/>
    </location>
</feature>
<dbReference type="EMBL" id="JAPNMI010000008">
    <property type="protein sequence ID" value="MCY0790930.1"/>
    <property type="molecule type" value="Genomic_DNA"/>
</dbReference>
<feature type="transmembrane region" description="Helical" evidence="1">
    <location>
        <begin position="418"/>
        <end position="439"/>
    </location>
</feature>
<dbReference type="AlphaFoldDB" id="A0A9Q4CQ54"/>
<keyword evidence="1" id="KW-1133">Transmembrane helix</keyword>
<organism evidence="2 3">
    <name type="scientific">Morganella morganii</name>
    <name type="common">Proteus morganii</name>
    <dbReference type="NCBI Taxonomy" id="582"/>
    <lineage>
        <taxon>Bacteria</taxon>
        <taxon>Pseudomonadati</taxon>
        <taxon>Pseudomonadota</taxon>
        <taxon>Gammaproteobacteria</taxon>
        <taxon>Enterobacterales</taxon>
        <taxon>Morganellaceae</taxon>
        <taxon>Morganella</taxon>
    </lineage>
</organism>
<dbReference type="RefSeq" id="WP_260249437.1">
    <property type="nucleotide sequence ID" value="NZ_JALMEJ010000006.1"/>
</dbReference>